<feature type="short sequence motif" description="Histidine triad motif" evidence="2 3">
    <location>
        <begin position="97"/>
        <end position="101"/>
    </location>
</feature>
<evidence type="ECO:0000256" key="3">
    <source>
        <dbReference type="PROSITE-ProRule" id="PRU00464"/>
    </source>
</evidence>
<dbReference type="InterPro" id="IPR011146">
    <property type="entry name" value="HIT-like"/>
</dbReference>
<dbReference type="AlphaFoldDB" id="A0A557QXA2"/>
<name>A0A557QXA2_9RHOO</name>
<keyword evidence="6" id="KW-1185">Reference proteome</keyword>
<dbReference type="PROSITE" id="PS51084">
    <property type="entry name" value="HIT_2"/>
    <property type="match status" value="1"/>
</dbReference>
<dbReference type="SUPFAM" id="SSF54197">
    <property type="entry name" value="HIT-like"/>
    <property type="match status" value="1"/>
</dbReference>
<accession>A0A557QXA2</accession>
<dbReference type="InterPro" id="IPR036265">
    <property type="entry name" value="HIT-like_sf"/>
</dbReference>
<feature type="active site" description="Tele-AMP-histidine intermediate" evidence="1">
    <location>
        <position position="99"/>
    </location>
</feature>
<organism evidence="5 6">
    <name type="scientific">Denitromonas halophila</name>
    <dbReference type="NCBI Taxonomy" id="1629404"/>
    <lineage>
        <taxon>Bacteria</taxon>
        <taxon>Pseudomonadati</taxon>
        <taxon>Pseudomonadota</taxon>
        <taxon>Betaproteobacteria</taxon>
        <taxon>Rhodocyclales</taxon>
        <taxon>Zoogloeaceae</taxon>
        <taxon>Denitromonas</taxon>
    </lineage>
</organism>
<dbReference type="Gene3D" id="3.30.428.10">
    <property type="entry name" value="HIT-like"/>
    <property type="match status" value="1"/>
</dbReference>
<dbReference type="RefSeq" id="WP_144308943.1">
    <property type="nucleotide sequence ID" value="NZ_VMNK01000006.1"/>
</dbReference>
<dbReference type="InterPro" id="IPR019808">
    <property type="entry name" value="Histidine_triad_CS"/>
</dbReference>
<feature type="domain" description="HIT" evidence="4">
    <location>
        <begin position="5"/>
        <end position="113"/>
    </location>
</feature>
<dbReference type="GO" id="GO:0003824">
    <property type="term" value="F:catalytic activity"/>
    <property type="evidence" value="ECO:0007669"/>
    <property type="project" value="InterPro"/>
</dbReference>
<dbReference type="EMBL" id="VMNK01000006">
    <property type="protein sequence ID" value="TVO57466.1"/>
    <property type="molecule type" value="Genomic_DNA"/>
</dbReference>
<dbReference type="OrthoDB" id="9784774at2"/>
<evidence type="ECO:0000313" key="6">
    <source>
        <dbReference type="Proteomes" id="UP000319502"/>
    </source>
</evidence>
<evidence type="ECO:0000259" key="4">
    <source>
        <dbReference type="PROSITE" id="PS51084"/>
    </source>
</evidence>
<proteinExistence type="predicted"/>
<dbReference type="PROSITE" id="PS00892">
    <property type="entry name" value="HIT_1"/>
    <property type="match status" value="1"/>
</dbReference>
<dbReference type="PANTHER" id="PTHR23089">
    <property type="entry name" value="HISTIDINE TRIAD HIT PROTEIN"/>
    <property type="match status" value="1"/>
</dbReference>
<evidence type="ECO:0000256" key="2">
    <source>
        <dbReference type="PIRSR" id="PIRSR601310-3"/>
    </source>
</evidence>
<dbReference type="Pfam" id="PF11969">
    <property type="entry name" value="DcpS_C"/>
    <property type="match status" value="1"/>
</dbReference>
<dbReference type="Proteomes" id="UP000319502">
    <property type="component" value="Unassembled WGS sequence"/>
</dbReference>
<gene>
    <name evidence="5" type="ORF">FHP91_07245</name>
</gene>
<dbReference type="CDD" id="cd01276">
    <property type="entry name" value="PKCI_related"/>
    <property type="match status" value="1"/>
</dbReference>
<dbReference type="PRINTS" id="PR00332">
    <property type="entry name" value="HISTRIAD"/>
</dbReference>
<evidence type="ECO:0000256" key="1">
    <source>
        <dbReference type="PIRSR" id="PIRSR601310-1"/>
    </source>
</evidence>
<evidence type="ECO:0000313" key="5">
    <source>
        <dbReference type="EMBL" id="TVO57466.1"/>
    </source>
</evidence>
<sequence length="115" mass="12439">MSDCIFCKIASGDIPAKKAFEDDDMVVFHDINPVAPVHLLAIPKKHIASLADAAPADALVMGKLLQTGARLAVEQGCTEGFRTLINTGRVGRQEVYHLHIHFVGGPDVLPPMLKR</sequence>
<comment type="caution">
    <text evidence="5">The sequence shown here is derived from an EMBL/GenBank/DDBJ whole genome shotgun (WGS) entry which is preliminary data.</text>
</comment>
<protein>
    <submittedName>
        <fullName evidence="5">Histidine triad nucleotide-binding protein</fullName>
    </submittedName>
</protein>
<dbReference type="InterPro" id="IPR001310">
    <property type="entry name" value="Histidine_triad_HIT"/>
</dbReference>
<reference evidence="5 6" key="1">
    <citation type="submission" date="2019-07" db="EMBL/GenBank/DDBJ databases">
        <title>The pathways for chlorine oxyanion respiration interact through the shared metabolite chlorate.</title>
        <authorList>
            <person name="Barnum T.P."/>
            <person name="Cheng Y."/>
            <person name="Hill K.A."/>
            <person name="Lucas L.N."/>
            <person name="Carlson H.K."/>
            <person name="Coates J.D."/>
        </authorList>
    </citation>
    <scope>NUCLEOTIDE SEQUENCE [LARGE SCALE GENOMIC DNA]</scope>
    <source>
        <strain evidence="5 6">SFB-3</strain>
    </source>
</reference>